<keyword evidence="3" id="KW-0735">Signal-anchor</keyword>
<evidence type="ECO:0000313" key="8">
    <source>
        <dbReference type="Proteomes" id="UP001208570"/>
    </source>
</evidence>
<dbReference type="InterPro" id="IPR051292">
    <property type="entry name" value="Xyl/GlcA_transferase"/>
</dbReference>
<dbReference type="PANTHER" id="PTHR12270:SF52">
    <property type="entry name" value="GLYCOSYLTRANSFERASE-LIKE PROTEIN GNT13-RELATED"/>
    <property type="match status" value="1"/>
</dbReference>
<keyword evidence="6" id="KW-0325">Glycoprotein</keyword>
<keyword evidence="4" id="KW-1133">Transmembrane helix</keyword>
<dbReference type="Pfam" id="PF13896">
    <property type="entry name" value="Glyco_transf_49"/>
    <property type="match status" value="2"/>
</dbReference>
<keyword evidence="2" id="KW-0812">Transmembrane</keyword>
<gene>
    <name evidence="7" type="ORF">LSH36_66g02030</name>
</gene>
<keyword evidence="5" id="KW-0472">Membrane</keyword>
<comment type="caution">
    <text evidence="7">The sequence shown here is derived from an EMBL/GenBank/DDBJ whole genome shotgun (WGS) entry which is preliminary data.</text>
</comment>
<dbReference type="GO" id="GO:0016020">
    <property type="term" value="C:membrane"/>
    <property type="evidence" value="ECO:0007669"/>
    <property type="project" value="UniProtKB-SubCell"/>
</dbReference>
<dbReference type="GO" id="GO:0015020">
    <property type="term" value="F:glucuronosyltransferase activity"/>
    <property type="evidence" value="ECO:0007669"/>
    <property type="project" value="TreeGrafter"/>
</dbReference>
<sequence length="140" mass="16065">MLHPSMYSVIHSDPEHREIVTFVTQLGHDRFDRLELVLKTWTAAISATVYIPLKDVANFMRKLCKCKMLGNRSNVDIHLVLKDGDYYPLNLLRNVALNATKTPLSYLSDVDFVPANGTERMIEKLWTNNESFFDSNVSTM</sequence>
<keyword evidence="8" id="KW-1185">Reference proteome</keyword>
<protein>
    <submittedName>
        <fullName evidence="7">Uncharacterized protein</fullName>
    </submittedName>
</protein>
<evidence type="ECO:0000256" key="4">
    <source>
        <dbReference type="ARBA" id="ARBA00022989"/>
    </source>
</evidence>
<dbReference type="EMBL" id="JAODUP010000066">
    <property type="protein sequence ID" value="KAK2164288.1"/>
    <property type="molecule type" value="Genomic_DNA"/>
</dbReference>
<evidence type="ECO:0000256" key="5">
    <source>
        <dbReference type="ARBA" id="ARBA00023136"/>
    </source>
</evidence>
<reference evidence="7" key="1">
    <citation type="journal article" date="2023" name="Mol. Biol. Evol.">
        <title>Third-Generation Sequencing Reveals the Adaptive Role of the Epigenome in Three Deep-Sea Polychaetes.</title>
        <authorList>
            <person name="Perez M."/>
            <person name="Aroh O."/>
            <person name="Sun Y."/>
            <person name="Lan Y."/>
            <person name="Juniper S.K."/>
            <person name="Young C.R."/>
            <person name="Angers B."/>
            <person name="Qian P.Y."/>
        </authorList>
    </citation>
    <scope>NUCLEOTIDE SEQUENCE</scope>
    <source>
        <strain evidence="7">P08H-3</strain>
    </source>
</reference>
<dbReference type="Proteomes" id="UP001208570">
    <property type="component" value="Unassembled WGS sequence"/>
</dbReference>
<comment type="subcellular location">
    <subcellularLocation>
        <location evidence="1">Membrane</location>
        <topology evidence="1">Single-pass type II membrane protein</topology>
    </subcellularLocation>
</comment>
<evidence type="ECO:0000256" key="3">
    <source>
        <dbReference type="ARBA" id="ARBA00022968"/>
    </source>
</evidence>
<accession>A0AAD9ND81</accession>
<dbReference type="GO" id="GO:0035269">
    <property type="term" value="P:protein O-linked glycosylation via mannose"/>
    <property type="evidence" value="ECO:0007669"/>
    <property type="project" value="TreeGrafter"/>
</dbReference>
<evidence type="ECO:0000313" key="7">
    <source>
        <dbReference type="EMBL" id="KAK2164288.1"/>
    </source>
</evidence>
<organism evidence="7 8">
    <name type="scientific">Paralvinella palmiformis</name>
    <dbReference type="NCBI Taxonomy" id="53620"/>
    <lineage>
        <taxon>Eukaryota</taxon>
        <taxon>Metazoa</taxon>
        <taxon>Spiralia</taxon>
        <taxon>Lophotrochozoa</taxon>
        <taxon>Annelida</taxon>
        <taxon>Polychaeta</taxon>
        <taxon>Sedentaria</taxon>
        <taxon>Canalipalpata</taxon>
        <taxon>Terebellida</taxon>
        <taxon>Terebelliformia</taxon>
        <taxon>Alvinellidae</taxon>
        <taxon>Paralvinella</taxon>
    </lineage>
</organism>
<evidence type="ECO:0000256" key="2">
    <source>
        <dbReference type="ARBA" id="ARBA00022692"/>
    </source>
</evidence>
<dbReference type="GO" id="GO:0042285">
    <property type="term" value="F:xylosyltransferase activity"/>
    <property type="evidence" value="ECO:0007669"/>
    <property type="project" value="TreeGrafter"/>
</dbReference>
<dbReference type="AlphaFoldDB" id="A0AAD9ND81"/>
<name>A0AAD9ND81_9ANNE</name>
<evidence type="ECO:0000256" key="1">
    <source>
        <dbReference type="ARBA" id="ARBA00004606"/>
    </source>
</evidence>
<evidence type="ECO:0000256" key="6">
    <source>
        <dbReference type="ARBA" id="ARBA00023180"/>
    </source>
</evidence>
<dbReference type="PANTHER" id="PTHR12270">
    <property type="entry name" value="GLYCOSYLTRANSFERASE-RELATED"/>
    <property type="match status" value="1"/>
</dbReference>
<proteinExistence type="predicted"/>